<evidence type="ECO:0008006" key="4">
    <source>
        <dbReference type="Google" id="ProtNLM"/>
    </source>
</evidence>
<dbReference type="EMBL" id="BTSY01000001">
    <property type="protein sequence ID" value="GMT11863.1"/>
    <property type="molecule type" value="Genomic_DNA"/>
</dbReference>
<evidence type="ECO:0000313" key="3">
    <source>
        <dbReference type="Proteomes" id="UP001432322"/>
    </source>
</evidence>
<feature type="chain" id="PRO_5043955355" description="Secreted protein" evidence="1">
    <location>
        <begin position="21"/>
        <end position="109"/>
    </location>
</feature>
<dbReference type="Proteomes" id="UP001432322">
    <property type="component" value="Unassembled WGS sequence"/>
</dbReference>
<dbReference type="AlphaFoldDB" id="A0AAV5V0B2"/>
<accession>A0AAV5V0B2</accession>
<name>A0AAV5V0B2_9BILA</name>
<feature type="non-terminal residue" evidence="2">
    <location>
        <position position="109"/>
    </location>
</feature>
<keyword evidence="1" id="KW-0732">Signal</keyword>
<gene>
    <name evidence="2" type="ORF">PFISCL1PPCAC_3160</name>
</gene>
<organism evidence="2 3">
    <name type="scientific">Pristionchus fissidentatus</name>
    <dbReference type="NCBI Taxonomy" id="1538716"/>
    <lineage>
        <taxon>Eukaryota</taxon>
        <taxon>Metazoa</taxon>
        <taxon>Ecdysozoa</taxon>
        <taxon>Nematoda</taxon>
        <taxon>Chromadorea</taxon>
        <taxon>Rhabditida</taxon>
        <taxon>Rhabditina</taxon>
        <taxon>Diplogasteromorpha</taxon>
        <taxon>Diplogasteroidea</taxon>
        <taxon>Neodiplogasteridae</taxon>
        <taxon>Pristionchus</taxon>
    </lineage>
</organism>
<proteinExistence type="predicted"/>
<sequence length="109" mass="12213">MKRYWVVVMTACFLCSRVNRDHTNTTSCGFGDPERCNTSDQLHEGDFDGNKCTRTAASVHAVHYGRRVGQRRSAKYSELSMEVSYDRQSHFHCSSSGSLLGSSLLLTSK</sequence>
<evidence type="ECO:0000313" key="2">
    <source>
        <dbReference type="EMBL" id="GMT11863.1"/>
    </source>
</evidence>
<reference evidence="2" key="1">
    <citation type="submission" date="2023-10" db="EMBL/GenBank/DDBJ databases">
        <title>Genome assembly of Pristionchus species.</title>
        <authorList>
            <person name="Yoshida K."/>
            <person name="Sommer R.J."/>
        </authorList>
    </citation>
    <scope>NUCLEOTIDE SEQUENCE</scope>
    <source>
        <strain evidence="2">RS5133</strain>
    </source>
</reference>
<comment type="caution">
    <text evidence="2">The sequence shown here is derived from an EMBL/GenBank/DDBJ whole genome shotgun (WGS) entry which is preliminary data.</text>
</comment>
<protein>
    <recommendedName>
        <fullName evidence="4">Secreted protein</fullName>
    </recommendedName>
</protein>
<feature type="signal peptide" evidence="1">
    <location>
        <begin position="1"/>
        <end position="20"/>
    </location>
</feature>
<keyword evidence="3" id="KW-1185">Reference proteome</keyword>
<evidence type="ECO:0000256" key="1">
    <source>
        <dbReference type="SAM" id="SignalP"/>
    </source>
</evidence>